<evidence type="ECO:0000313" key="1">
    <source>
        <dbReference type="EMBL" id="NMM00801.1"/>
    </source>
</evidence>
<reference evidence="1 2" key="1">
    <citation type="submission" date="2020-04" db="EMBL/GenBank/DDBJ databases">
        <title>Paraburkholderia sp. RP-4-7 isolated from soil.</title>
        <authorList>
            <person name="Dahal R.H."/>
        </authorList>
    </citation>
    <scope>NUCLEOTIDE SEQUENCE [LARGE SCALE GENOMIC DNA]</scope>
    <source>
        <strain evidence="1 2">RP-4-7</strain>
    </source>
</reference>
<accession>A0A848IGL0</accession>
<comment type="caution">
    <text evidence="1">The sequence shown here is derived from an EMBL/GenBank/DDBJ whole genome shotgun (WGS) entry which is preliminary data.</text>
</comment>
<proteinExistence type="predicted"/>
<name>A0A848IGL0_9BURK</name>
<protein>
    <submittedName>
        <fullName evidence="1">Uncharacterized protein</fullName>
    </submittedName>
</protein>
<dbReference type="AlphaFoldDB" id="A0A848IGL0"/>
<dbReference type="RefSeq" id="WP_169487676.1">
    <property type="nucleotide sequence ID" value="NZ_JABBGJ010000025.1"/>
</dbReference>
<dbReference type="Proteomes" id="UP000544134">
    <property type="component" value="Unassembled WGS sequence"/>
</dbReference>
<sequence>MGLEAGSGQRAHHAMAIFFAQERIDPDSAIVHQARDGAFIELPDLNAACAL</sequence>
<organism evidence="1 2">
    <name type="scientific">Paraburkholderia polaris</name>
    <dbReference type="NCBI Taxonomy" id="2728848"/>
    <lineage>
        <taxon>Bacteria</taxon>
        <taxon>Pseudomonadati</taxon>
        <taxon>Pseudomonadota</taxon>
        <taxon>Betaproteobacteria</taxon>
        <taxon>Burkholderiales</taxon>
        <taxon>Burkholderiaceae</taxon>
        <taxon>Paraburkholderia</taxon>
    </lineage>
</organism>
<dbReference type="EMBL" id="JABBGJ010000025">
    <property type="protein sequence ID" value="NMM00801.1"/>
    <property type="molecule type" value="Genomic_DNA"/>
</dbReference>
<gene>
    <name evidence="1" type="ORF">HHL24_23020</name>
</gene>
<keyword evidence="2" id="KW-1185">Reference proteome</keyword>
<evidence type="ECO:0000313" key="2">
    <source>
        <dbReference type="Proteomes" id="UP000544134"/>
    </source>
</evidence>